<dbReference type="EMBL" id="CP007151">
    <property type="protein sequence ID" value="AHI30132.1"/>
    <property type="molecule type" value="Genomic_DNA"/>
</dbReference>
<dbReference type="InterPro" id="IPR028098">
    <property type="entry name" value="Glyco_trans_4-like_N"/>
</dbReference>
<sequence length="233" mass="26133">MKNVAFVTHENIEKTPVCKAMFVDVGRSLRNEGFNVTILSASDGVASAPEVDSAGVNYEYFIRRSYGKFSFSALRSMLGAYGKFISLVRASDIVFFRSYPTILFFGFIAKIFGKKVIFDTRGLFFEELIDSGKVRSQYLIKPLWVLEKYLLLISNVVICVTDSQKDYYLNVLRGAGSKMVVIPNCAPVNSIIEDKSKSSKLELVYVGSLVKWHSPQLVKEICLELGRIGTPYT</sequence>
<feature type="domain" description="Glycosyltransferase subfamily 4-like N-terminal" evidence="1">
    <location>
        <begin position="23"/>
        <end position="185"/>
    </location>
</feature>
<gene>
    <name evidence="2" type="ORF">AU14_12635</name>
</gene>
<dbReference type="Gene3D" id="3.40.50.2000">
    <property type="entry name" value="Glycogen Phosphorylase B"/>
    <property type="match status" value="1"/>
</dbReference>
<dbReference type="HOGENOM" id="CLU_1188833_0_0_6"/>
<dbReference type="SUPFAM" id="SSF53756">
    <property type="entry name" value="UDP-Glycosyltransferase/glycogen phosphorylase"/>
    <property type="match status" value="1"/>
</dbReference>
<dbReference type="Proteomes" id="UP000061489">
    <property type="component" value="Chromosome"/>
</dbReference>
<reference evidence="2 3" key="1">
    <citation type="journal article" date="2014" name="Genome Announc.">
        <title>Draft Genome Sequences of Marinobacter similis A3d10T and Marinobacter salarius R9SW1T.</title>
        <authorList>
            <person name="Ivanova E.P."/>
            <person name="Ng H.J."/>
            <person name="Webb H.K."/>
            <person name="Feng G."/>
            <person name="Oshima K."/>
            <person name="Hattori M."/>
            <person name="Ohkuma M."/>
            <person name="Sergeev A.F."/>
            <person name="Mikhailov V.V."/>
            <person name="Crawford R.J."/>
            <person name="Sawabe T."/>
        </authorList>
    </citation>
    <scope>NUCLEOTIDE SEQUENCE [LARGE SCALE GENOMIC DNA]</scope>
    <source>
        <strain evidence="2 3">A3d10</strain>
    </source>
</reference>
<organism evidence="2 3">
    <name type="scientific">Marinobacter similis</name>
    <dbReference type="NCBI Taxonomy" id="1420916"/>
    <lineage>
        <taxon>Bacteria</taxon>
        <taxon>Pseudomonadati</taxon>
        <taxon>Pseudomonadota</taxon>
        <taxon>Gammaproteobacteria</taxon>
        <taxon>Pseudomonadales</taxon>
        <taxon>Marinobacteraceae</taxon>
        <taxon>Marinobacter</taxon>
    </lineage>
</organism>
<dbReference type="GO" id="GO:0016757">
    <property type="term" value="F:glycosyltransferase activity"/>
    <property type="evidence" value="ECO:0007669"/>
    <property type="project" value="UniProtKB-ARBA"/>
</dbReference>
<protein>
    <recommendedName>
        <fullName evidence="1">Glycosyltransferase subfamily 4-like N-terminal domain-containing protein</fullName>
    </recommendedName>
</protein>
<keyword evidence="3" id="KW-1185">Reference proteome</keyword>
<evidence type="ECO:0000313" key="2">
    <source>
        <dbReference type="EMBL" id="AHI30132.1"/>
    </source>
</evidence>
<accession>W5YLN7</accession>
<dbReference type="STRING" id="1420916.AU14_12635"/>
<evidence type="ECO:0000259" key="1">
    <source>
        <dbReference type="Pfam" id="PF13439"/>
    </source>
</evidence>
<evidence type="ECO:0000313" key="3">
    <source>
        <dbReference type="Proteomes" id="UP000061489"/>
    </source>
</evidence>
<dbReference type="Pfam" id="PF13439">
    <property type="entry name" value="Glyco_transf_4"/>
    <property type="match status" value="1"/>
</dbReference>
<dbReference type="AlphaFoldDB" id="W5YLN7"/>
<proteinExistence type="predicted"/>
<dbReference type="KEGG" id="msx:AU14_12635"/>
<name>W5YLN7_9GAMM</name>
<dbReference type="RefSeq" id="WP_094191213.1">
    <property type="nucleotide sequence ID" value="NZ_CP007151.1"/>
</dbReference>